<sequence>MTASRIPHTAVRTVASHFCPANPFSHSPLSRPNAVTWIPRNKPNPRRGDRAASIHIQTSQQIQSPSQSSSTSNPGPSGDRPRTKTALILATSIASGLAGYFLHDKLGFLQGVDGNALGVGREPTYGSLQDFSRAVEELRKTFNEGVVSTDADELEAHGMTDQAHHDAILHSVIVYPESTEDVVKIVKVATKYRMPLIPYSGATSLEGQVNGHATGGICVDLSRMDRILEIHEADSDLVCQPGTRWVDINETLREKGIPLFFPIDPAPGATIGGMLSTGCSGTNAVRYGTAKSEWFLNATVVLPSGEVIKTRRRSRKSSAGFDTTKLFIGAEGTLGIVTEVTIRLAPVLPTTVAVAQFPDVKTATEAVIEVMNQGVGIQCVELVDSVFISAVNNYRSSAPPSSSHRIWPVRDSLFFKFQGPTPASLKETAAITQKIVKKHGATMFELARNDKEADELWSDRKNAHWAGMALVPGARGWPTDVCVPVSALPQLVYSTKEDLSKLGLVSTIVGHVGDGNFHALILFKTDEELKLVKDAVHRMVERAIALDGTCTGEHGVGIGKKEYLVEELGLGTVELMKTIKHAIDPLGLFNPGKLYPDTSQIAHDKKSATNSK</sequence>
<organism evidence="1 2">
    <name type="scientific">Pluteus cervinus</name>
    <dbReference type="NCBI Taxonomy" id="181527"/>
    <lineage>
        <taxon>Eukaryota</taxon>
        <taxon>Fungi</taxon>
        <taxon>Dikarya</taxon>
        <taxon>Basidiomycota</taxon>
        <taxon>Agaricomycotina</taxon>
        <taxon>Agaricomycetes</taxon>
        <taxon>Agaricomycetidae</taxon>
        <taxon>Agaricales</taxon>
        <taxon>Pluteineae</taxon>
        <taxon>Pluteaceae</taxon>
        <taxon>Pluteus</taxon>
    </lineage>
</organism>
<gene>
    <name evidence="1" type="ORF">BDN72DRAFT_222528</name>
</gene>
<accession>A0ACD3AGY4</accession>
<proteinExistence type="predicted"/>
<evidence type="ECO:0000313" key="1">
    <source>
        <dbReference type="EMBL" id="TFK64869.1"/>
    </source>
</evidence>
<keyword evidence="2" id="KW-1185">Reference proteome</keyword>
<dbReference type="EMBL" id="ML208457">
    <property type="protein sequence ID" value="TFK64869.1"/>
    <property type="molecule type" value="Genomic_DNA"/>
</dbReference>
<reference evidence="1 2" key="1">
    <citation type="journal article" date="2019" name="Nat. Ecol. Evol.">
        <title>Megaphylogeny resolves global patterns of mushroom evolution.</title>
        <authorList>
            <person name="Varga T."/>
            <person name="Krizsan K."/>
            <person name="Foldi C."/>
            <person name="Dima B."/>
            <person name="Sanchez-Garcia M."/>
            <person name="Sanchez-Ramirez S."/>
            <person name="Szollosi G.J."/>
            <person name="Szarkandi J.G."/>
            <person name="Papp V."/>
            <person name="Albert L."/>
            <person name="Andreopoulos W."/>
            <person name="Angelini C."/>
            <person name="Antonin V."/>
            <person name="Barry K.W."/>
            <person name="Bougher N.L."/>
            <person name="Buchanan P."/>
            <person name="Buyck B."/>
            <person name="Bense V."/>
            <person name="Catcheside P."/>
            <person name="Chovatia M."/>
            <person name="Cooper J."/>
            <person name="Damon W."/>
            <person name="Desjardin D."/>
            <person name="Finy P."/>
            <person name="Geml J."/>
            <person name="Haridas S."/>
            <person name="Hughes K."/>
            <person name="Justo A."/>
            <person name="Karasinski D."/>
            <person name="Kautmanova I."/>
            <person name="Kiss B."/>
            <person name="Kocsube S."/>
            <person name="Kotiranta H."/>
            <person name="LaButti K.M."/>
            <person name="Lechner B.E."/>
            <person name="Liimatainen K."/>
            <person name="Lipzen A."/>
            <person name="Lukacs Z."/>
            <person name="Mihaltcheva S."/>
            <person name="Morgado L.N."/>
            <person name="Niskanen T."/>
            <person name="Noordeloos M.E."/>
            <person name="Ohm R.A."/>
            <person name="Ortiz-Santana B."/>
            <person name="Ovrebo C."/>
            <person name="Racz N."/>
            <person name="Riley R."/>
            <person name="Savchenko A."/>
            <person name="Shiryaev A."/>
            <person name="Soop K."/>
            <person name="Spirin V."/>
            <person name="Szebenyi C."/>
            <person name="Tomsovsky M."/>
            <person name="Tulloss R.E."/>
            <person name="Uehling J."/>
            <person name="Grigoriev I.V."/>
            <person name="Vagvolgyi C."/>
            <person name="Papp T."/>
            <person name="Martin F.M."/>
            <person name="Miettinen O."/>
            <person name="Hibbett D.S."/>
            <person name="Nagy L.G."/>
        </authorList>
    </citation>
    <scope>NUCLEOTIDE SEQUENCE [LARGE SCALE GENOMIC DNA]</scope>
    <source>
        <strain evidence="1 2">NL-1719</strain>
    </source>
</reference>
<evidence type="ECO:0000313" key="2">
    <source>
        <dbReference type="Proteomes" id="UP000308600"/>
    </source>
</evidence>
<protein>
    <submittedName>
        <fullName evidence="1">FAD-binding domain-containing protein</fullName>
    </submittedName>
</protein>
<name>A0ACD3AGY4_9AGAR</name>
<dbReference type="Proteomes" id="UP000308600">
    <property type="component" value="Unassembled WGS sequence"/>
</dbReference>